<dbReference type="KEGG" id="hen:HPSNT_03680"/>
<dbReference type="AlphaFoldDB" id="G2MEC4"/>
<dbReference type="HOGENOM" id="CLU_3382277_0_0_7"/>
<organism evidence="1 2">
    <name type="scientific">Helicobacter pylori SNT49</name>
    <dbReference type="NCBI Taxonomy" id="1055530"/>
    <lineage>
        <taxon>Bacteria</taxon>
        <taxon>Pseudomonadati</taxon>
        <taxon>Campylobacterota</taxon>
        <taxon>Epsilonproteobacteria</taxon>
        <taxon>Campylobacterales</taxon>
        <taxon>Helicobacteraceae</taxon>
        <taxon>Helicobacter</taxon>
    </lineage>
</organism>
<gene>
    <name evidence="1" type="ORF">HPSNT_03680</name>
</gene>
<proteinExistence type="predicted"/>
<evidence type="ECO:0000313" key="1">
    <source>
        <dbReference type="EMBL" id="AEN16886.1"/>
    </source>
</evidence>
<reference evidence="1 2" key="1">
    <citation type="submission" date="2011-08" db="EMBL/GenBank/DDBJ databases">
        <authorList>
            <person name="Kersulyte D."/>
            <person name="Choudhury A."/>
            <person name="Mukhopadhyay A.K."/>
            <person name="Nair G.B."/>
            <person name="Berg D.E."/>
        </authorList>
    </citation>
    <scope>NUCLEOTIDE SEQUENCE [LARGE SCALE GENOMIC DNA]</scope>
    <source>
        <strain evidence="2">SNT49</strain>
    </source>
</reference>
<accession>G2MEC4</accession>
<name>G2MEC4_HELPX</name>
<sequence>MSRIHNFPFYTILNIKAMILLRNIDLITQD</sequence>
<dbReference type="Proteomes" id="UP000008534">
    <property type="component" value="Chromosome"/>
</dbReference>
<protein>
    <submittedName>
        <fullName evidence="1">Uncharacterized protein</fullName>
    </submittedName>
</protein>
<evidence type="ECO:0000313" key="2">
    <source>
        <dbReference type="Proteomes" id="UP000008534"/>
    </source>
</evidence>
<dbReference type="EMBL" id="CP002983">
    <property type="protein sequence ID" value="AEN16886.1"/>
    <property type="molecule type" value="Genomic_DNA"/>
</dbReference>